<gene>
    <name evidence="1" type="ORF">JF50_05385</name>
</gene>
<name>A0A0C1MTM9_9GAMM</name>
<organism evidence="1 2">
    <name type="scientific">Pseudoalteromonas luteoviolacea</name>
    <dbReference type="NCBI Taxonomy" id="43657"/>
    <lineage>
        <taxon>Bacteria</taxon>
        <taxon>Pseudomonadati</taxon>
        <taxon>Pseudomonadota</taxon>
        <taxon>Gammaproteobacteria</taxon>
        <taxon>Alteromonadales</taxon>
        <taxon>Pseudoalteromonadaceae</taxon>
        <taxon>Pseudoalteromonas</taxon>
    </lineage>
</organism>
<sequence>MELVAIEAENQAVYFNLAQAYEAEFSKLTEKMPLPNGMFELDTDIADENVAAFICIESGTPAGIAAVYCGPDGNYEVAEFYIVPVFRKAKLGTHFAHALWRYFPGDWTIKQIAGADEATMFWRSAINKFVGSAFTEDLYEDDYWGKVIRQRFVSALVSE</sequence>
<protein>
    <recommendedName>
        <fullName evidence="3">N-acetyltransferase domain-containing protein</fullName>
    </recommendedName>
</protein>
<proteinExistence type="predicted"/>
<accession>A0A0C1MTM9</accession>
<dbReference type="OrthoDB" id="8479334at2"/>
<dbReference type="EMBL" id="JWIC01000004">
    <property type="protein sequence ID" value="KID58143.1"/>
    <property type="molecule type" value="Genomic_DNA"/>
</dbReference>
<evidence type="ECO:0008006" key="3">
    <source>
        <dbReference type="Google" id="ProtNLM"/>
    </source>
</evidence>
<dbReference type="AlphaFoldDB" id="A0A0C1MTM9"/>
<dbReference type="RefSeq" id="WP_039608438.1">
    <property type="nucleotide sequence ID" value="NZ_JWIC01000004.1"/>
</dbReference>
<dbReference type="InterPro" id="IPR016181">
    <property type="entry name" value="Acyl_CoA_acyltransferase"/>
</dbReference>
<dbReference type="SUPFAM" id="SSF55729">
    <property type="entry name" value="Acyl-CoA N-acyltransferases (Nat)"/>
    <property type="match status" value="1"/>
</dbReference>
<reference evidence="1 2" key="1">
    <citation type="submission" date="2014-12" db="EMBL/GenBank/DDBJ databases">
        <title>Draft Genome Sequence of Pseudoalteromonas luteoviolacea HI1.</title>
        <authorList>
            <person name="Asahina A.Y."/>
            <person name="Hadfield M.G."/>
        </authorList>
    </citation>
    <scope>NUCLEOTIDE SEQUENCE [LARGE SCALE GENOMIC DNA]</scope>
    <source>
        <strain evidence="1 2">HI1</strain>
    </source>
</reference>
<comment type="caution">
    <text evidence="1">The sequence shown here is derived from an EMBL/GenBank/DDBJ whole genome shotgun (WGS) entry which is preliminary data.</text>
</comment>
<evidence type="ECO:0000313" key="2">
    <source>
        <dbReference type="Proteomes" id="UP000031327"/>
    </source>
</evidence>
<evidence type="ECO:0000313" key="1">
    <source>
        <dbReference type="EMBL" id="KID58143.1"/>
    </source>
</evidence>
<dbReference type="Proteomes" id="UP000031327">
    <property type="component" value="Unassembled WGS sequence"/>
</dbReference>